<evidence type="ECO:0000313" key="1">
    <source>
        <dbReference type="EMBL" id="BAS88278.1"/>
    </source>
</evidence>
<reference evidence="1 2" key="2">
    <citation type="journal article" date="2013" name="Plant Cell Physiol.">
        <title>Rice Annotation Project Database (RAP-DB): an integrative and interactive database for rice genomics.</title>
        <authorList>
            <person name="Sakai H."/>
            <person name="Lee S.S."/>
            <person name="Tanaka T."/>
            <person name="Numa H."/>
            <person name="Kim J."/>
            <person name="Kawahara Y."/>
            <person name="Wakimoto H."/>
            <person name="Yang C.C."/>
            <person name="Iwamoto M."/>
            <person name="Abe T."/>
            <person name="Yamada Y."/>
            <person name="Muto A."/>
            <person name="Inokuchi H."/>
            <person name="Ikemura T."/>
            <person name="Matsumoto T."/>
            <person name="Sasaki T."/>
            <person name="Itoh T."/>
        </authorList>
    </citation>
    <scope>NUCLEOTIDE SEQUENCE [LARGE SCALE GENOMIC DNA]</scope>
    <source>
        <strain evidence="2">cv. Nipponbare</strain>
    </source>
</reference>
<gene>
    <name evidence="1" type="ordered locus">Os04g0254300</name>
    <name evidence="1" type="ORF">OSNPB_040254300</name>
</gene>
<organism evidence="1 2">
    <name type="scientific">Oryza sativa subsp. japonica</name>
    <name type="common">Rice</name>
    <dbReference type="NCBI Taxonomy" id="39947"/>
    <lineage>
        <taxon>Eukaryota</taxon>
        <taxon>Viridiplantae</taxon>
        <taxon>Streptophyta</taxon>
        <taxon>Embryophyta</taxon>
        <taxon>Tracheophyta</taxon>
        <taxon>Spermatophyta</taxon>
        <taxon>Magnoliopsida</taxon>
        <taxon>Liliopsida</taxon>
        <taxon>Poales</taxon>
        <taxon>Poaceae</taxon>
        <taxon>BOP clade</taxon>
        <taxon>Oryzoideae</taxon>
        <taxon>Oryzeae</taxon>
        <taxon>Oryzinae</taxon>
        <taxon>Oryza</taxon>
        <taxon>Oryza sativa</taxon>
    </lineage>
</organism>
<dbReference type="PaxDb" id="39947-A0A0P0W7Y2"/>
<dbReference type="Proteomes" id="UP000059680">
    <property type="component" value="Chromosome 4"/>
</dbReference>
<dbReference type="InParanoid" id="A0A0P0W7Y2"/>
<dbReference type="AlphaFoldDB" id="A0A0P0W7Y2"/>
<keyword evidence="2" id="KW-1185">Reference proteome</keyword>
<sequence length="45" mass="4816">SPTVSTDAVRRDIALSLISPGTDSRRKTTLLSTTGWFYGCQVGNS</sequence>
<dbReference type="Gramene" id="Os04t0254300-01">
    <property type="protein sequence ID" value="Os04t0254300-01"/>
    <property type="gene ID" value="Os04g0254300"/>
</dbReference>
<evidence type="ECO:0000313" key="2">
    <source>
        <dbReference type="Proteomes" id="UP000059680"/>
    </source>
</evidence>
<reference evidence="2" key="1">
    <citation type="journal article" date="2005" name="Nature">
        <title>The map-based sequence of the rice genome.</title>
        <authorList>
            <consortium name="International rice genome sequencing project (IRGSP)"/>
            <person name="Matsumoto T."/>
            <person name="Wu J."/>
            <person name="Kanamori H."/>
            <person name="Katayose Y."/>
            <person name="Fujisawa M."/>
            <person name="Namiki N."/>
            <person name="Mizuno H."/>
            <person name="Yamamoto K."/>
            <person name="Antonio B.A."/>
            <person name="Baba T."/>
            <person name="Sakata K."/>
            <person name="Nagamura Y."/>
            <person name="Aoki H."/>
            <person name="Arikawa K."/>
            <person name="Arita K."/>
            <person name="Bito T."/>
            <person name="Chiden Y."/>
            <person name="Fujitsuka N."/>
            <person name="Fukunaka R."/>
            <person name="Hamada M."/>
            <person name="Harada C."/>
            <person name="Hayashi A."/>
            <person name="Hijishita S."/>
            <person name="Honda M."/>
            <person name="Hosokawa S."/>
            <person name="Ichikawa Y."/>
            <person name="Idonuma A."/>
            <person name="Iijima M."/>
            <person name="Ikeda M."/>
            <person name="Ikeno M."/>
            <person name="Ito K."/>
            <person name="Ito S."/>
            <person name="Ito T."/>
            <person name="Ito Y."/>
            <person name="Ito Y."/>
            <person name="Iwabuchi A."/>
            <person name="Kamiya K."/>
            <person name="Karasawa W."/>
            <person name="Kurita K."/>
            <person name="Katagiri S."/>
            <person name="Kikuta A."/>
            <person name="Kobayashi H."/>
            <person name="Kobayashi N."/>
            <person name="Machita K."/>
            <person name="Maehara T."/>
            <person name="Masukawa M."/>
            <person name="Mizubayashi T."/>
            <person name="Mukai Y."/>
            <person name="Nagasaki H."/>
            <person name="Nagata Y."/>
            <person name="Naito S."/>
            <person name="Nakashima M."/>
            <person name="Nakama Y."/>
            <person name="Nakamichi Y."/>
            <person name="Nakamura M."/>
            <person name="Meguro A."/>
            <person name="Negishi M."/>
            <person name="Ohta I."/>
            <person name="Ohta T."/>
            <person name="Okamoto M."/>
            <person name="Ono N."/>
            <person name="Saji S."/>
            <person name="Sakaguchi M."/>
            <person name="Sakai K."/>
            <person name="Shibata M."/>
            <person name="Shimokawa T."/>
            <person name="Song J."/>
            <person name="Takazaki Y."/>
            <person name="Terasawa K."/>
            <person name="Tsugane M."/>
            <person name="Tsuji K."/>
            <person name="Ueda S."/>
            <person name="Waki K."/>
            <person name="Yamagata H."/>
            <person name="Yamamoto M."/>
            <person name="Yamamoto S."/>
            <person name="Yamane H."/>
            <person name="Yoshiki S."/>
            <person name="Yoshihara R."/>
            <person name="Yukawa K."/>
            <person name="Zhong H."/>
            <person name="Yano M."/>
            <person name="Yuan Q."/>
            <person name="Ouyang S."/>
            <person name="Liu J."/>
            <person name="Jones K.M."/>
            <person name="Gansberger K."/>
            <person name="Moffat K."/>
            <person name="Hill J."/>
            <person name="Bera J."/>
            <person name="Fadrosh D."/>
            <person name="Jin S."/>
            <person name="Johri S."/>
            <person name="Kim M."/>
            <person name="Overton L."/>
            <person name="Reardon M."/>
            <person name="Tsitrin T."/>
            <person name="Vuong H."/>
            <person name="Weaver B."/>
            <person name="Ciecko A."/>
            <person name="Tallon L."/>
            <person name="Jackson J."/>
            <person name="Pai G."/>
            <person name="Aken S.V."/>
            <person name="Utterback T."/>
            <person name="Reidmuller S."/>
            <person name="Feldblyum T."/>
            <person name="Hsiao J."/>
            <person name="Zismann V."/>
            <person name="Iobst S."/>
            <person name="de Vazeille A.R."/>
            <person name="Buell C.R."/>
            <person name="Ying K."/>
            <person name="Li Y."/>
            <person name="Lu T."/>
            <person name="Huang Y."/>
            <person name="Zhao Q."/>
            <person name="Feng Q."/>
            <person name="Zhang L."/>
            <person name="Zhu J."/>
            <person name="Weng Q."/>
            <person name="Mu J."/>
            <person name="Lu Y."/>
            <person name="Fan D."/>
            <person name="Liu Y."/>
            <person name="Guan J."/>
            <person name="Zhang Y."/>
            <person name="Yu S."/>
            <person name="Liu X."/>
            <person name="Zhang Y."/>
            <person name="Hong G."/>
            <person name="Han B."/>
            <person name="Choisne N."/>
            <person name="Demange N."/>
            <person name="Orjeda G."/>
            <person name="Samain S."/>
            <person name="Cattolico L."/>
            <person name="Pelletier E."/>
            <person name="Couloux A."/>
            <person name="Segurens B."/>
            <person name="Wincker P."/>
            <person name="D'Hont A."/>
            <person name="Scarpelli C."/>
            <person name="Weissenbach J."/>
            <person name="Salanoubat M."/>
            <person name="Quetier F."/>
            <person name="Yu Y."/>
            <person name="Kim H.R."/>
            <person name="Rambo T."/>
            <person name="Currie J."/>
            <person name="Collura K."/>
            <person name="Luo M."/>
            <person name="Yang T."/>
            <person name="Ammiraju J.S.S."/>
            <person name="Engler F."/>
            <person name="Soderlund C."/>
            <person name="Wing R.A."/>
            <person name="Palmer L.E."/>
            <person name="de la Bastide M."/>
            <person name="Spiegel L."/>
            <person name="Nascimento L."/>
            <person name="Zutavern T."/>
            <person name="O'Shaughnessy A."/>
            <person name="Dike S."/>
            <person name="Dedhia N."/>
            <person name="Preston R."/>
            <person name="Balija V."/>
            <person name="McCombie W.R."/>
            <person name="Chow T."/>
            <person name="Chen H."/>
            <person name="Chung M."/>
            <person name="Chen C."/>
            <person name="Shaw J."/>
            <person name="Wu H."/>
            <person name="Hsiao K."/>
            <person name="Chao Y."/>
            <person name="Chu M."/>
            <person name="Cheng C."/>
            <person name="Hour A."/>
            <person name="Lee P."/>
            <person name="Lin S."/>
            <person name="Lin Y."/>
            <person name="Liou J."/>
            <person name="Liu S."/>
            <person name="Hsing Y."/>
            <person name="Raghuvanshi S."/>
            <person name="Mohanty A."/>
            <person name="Bharti A.K."/>
            <person name="Gaur A."/>
            <person name="Gupta V."/>
            <person name="Kumar D."/>
            <person name="Ravi V."/>
            <person name="Vij S."/>
            <person name="Kapur A."/>
            <person name="Khurana P."/>
            <person name="Khurana P."/>
            <person name="Khurana J.P."/>
            <person name="Tyagi A.K."/>
            <person name="Gaikwad K."/>
            <person name="Singh A."/>
            <person name="Dalal V."/>
            <person name="Srivastava S."/>
            <person name="Dixit A."/>
            <person name="Pal A.K."/>
            <person name="Ghazi I.A."/>
            <person name="Yadav M."/>
            <person name="Pandit A."/>
            <person name="Bhargava A."/>
            <person name="Sureshbabu K."/>
            <person name="Batra K."/>
            <person name="Sharma T.R."/>
            <person name="Mohapatra T."/>
            <person name="Singh N.K."/>
            <person name="Messing J."/>
            <person name="Nelson A.B."/>
            <person name="Fuks G."/>
            <person name="Kavchok S."/>
            <person name="Keizer G."/>
            <person name="Linton E."/>
            <person name="Llaca V."/>
            <person name="Song R."/>
            <person name="Tanyolac B."/>
            <person name="Young S."/>
            <person name="Ho-Il K."/>
            <person name="Hahn J.H."/>
            <person name="Sangsakoo G."/>
            <person name="Vanavichit A."/>
            <person name="de Mattos Luiz.A.T."/>
            <person name="Zimmer P.D."/>
            <person name="Malone G."/>
            <person name="Dellagostin O."/>
            <person name="de Oliveira A.C."/>
            <person name="Bevan M."/>
            <person name="Bancroft I."/>
            <person name="Minx P."/>
            <person name="Cordum H."/>
            <person name="Wilson R."/>
            <person name="Cheng Z."/>
            <person name="Jin W."/>
            <person name="Jiang J."/>
            <person name="Leong S.A."/>
            <person name="Iwama H."/>
            <person name="Gojobori T."/>
            <person name="Itoh T."/>
            <person name="Niimura Y."/>
            <person name="Fujii Y."/>
            <person name="Habara T."/>
            <person name="Sakai H."/>
            <person name="Sato Y."/>
            <person name="Wilson G."/>
            <person name="Kumar K."/>
            <person name="McCouch S."/>
            <person name="Juretic N."/>
            <person name="Hoen D."/>
            <person name="Wright S."/>
            <person name="Bruskiewich R."/>
            <person name="Bureau T."/>
            <person name="Miyao A."/>
            <person name="Hirochika H."/>
            <person name="Nishikawa T."/>
            <person name="Kadowaki K."/>
            <person name="Sugiura M."/>
            <person name="Burr B."/>
            <person name="Sasaki T."/>
        </authorList>
    </citation>
    <scope>NUCLEOTIDE SEQUENCE [LARGE SCALE GENOMIC DNA]</scope>
    <source>
        <strain evidence="2">cv. Nipponbare</strain>
    </source>
</reference>
<feature type="non-terminal residue" evidence="1">
    <location>
        <position position="1"/>
    </location>
</feature>
<name>A0A0P0W7Y2_ORYSJ</name>
<reference evidence="1 2" key="3">
    <citation type="journal article" date="2013" name="Rice">
        <title>Improvement of the Oryza sativa Nipponbare reference genome using next generation sequence and optical map data.</title>
        <authorList>
            <person name="Kawahara Y."/>
            <person name="de la Bastide M."/>
            <person name="Hamilton J.P."/>
            <person name="Kanamori H."/>
            <person name="McCombie W.R."/>
            <person name="Ouyang S."/>
            <person name="Schwartz D.C."/>
            <person name="Tanaka T."/>
            <person name="Wu J."/>
            <person name="Zhou S."/>
            <person name="Childs K.L."/>
            <person name="Davidson R.M."/>
            <person name="Lin H."/>
            <person name="Quesada-Ocampo L."/>
            <person name="Vaillancourt B."/>
            <person name="Sakai H."/>
            <person name="Lee S.S."/>
            <person name="Kim J."/>
            <person name="Numa H."/>
            <person name="Itoh T."/>
            <person name="Buell C.R."/>
            <person name="Matsumoto T."/>
        </authorList>
    </citation>
    <scope>NUCLEOTIDE SEQUENCE [LARGE SCALE GENOMIC DNA]</scope>
    <source>
        <strain evidence="2">cv. Nipponbare</strain>
    </source>
</reference>
<dbReference type="EMBL" id="AP014960">
    <property type="protein sequence ID" value="BAS88278.1"/>
    <property type="molecule type" value="Genomic_DNA"/>
</dbReference>
<accession>A0A0P0W7Y2</accession>
<protein>
    <submittedName>
        <fullName evidence="1">Os04g0254300 protein</fullName>
    </submittedName>
</protein>
<proteinExistence type="predicted"/>